<dbReference type="InterPro" id="IPR013149">
    <property type="entry name" value="ADH-like_C"/>
</dbReference>
<dbReference type="SUPFAM" id="SSF55048">
    <property type="entry name" value="Probable ACP-binding domain of malonyl-CoA ACP transacylase"/>
    <property type="match status" value="1"/>
</dbReference>
<dbReference type="InterPro" id="IPR050091">
    <property type="entry name" value="PKS_NRPS_Biosynth_Enz"/>
</dbReference>
<dbReference type="SMART" id="SM00826">
    <property type="entry name" value="PKS_DH"/>
    <property type="match status" value="1"/>
</dbReference>
<dbReference type="InterPro" id="IPR020841">
    <property type="entry name" value="PKS_Beta-ketoAc_synthase_dom"/>
</dbReference>
<dbReference type="GO" id="GO:0006633">
    <property type="term" value="P:fatty acid biosynthetic process"/>
    <property type="evidence" value="ECO:0007669"/>
    <property type="project" value="InterPro"/>
</dbReference>
<evidence type="ECO:0000256" key="8">
    <source>
        <dbReference type="SAM" id="MobiDB-lite"/>
    </source>
</evidence>
<dbReference type="InterPro" id="IPR020807">
    <property type="entry name" value="PKS_DH"/>
</dbReference>
<evidence type="ECO:0000313" key="13">
    <source>
        <dbReference type="EMBL" id="CAL1167004.1"/>
    </source>
</evidence>
<dbReference type="InterPro" id="IPR016035">
    <property type="entry name" value="Acyl_Trfase/lysoPLipase"/>
</dbReference>
<dbReference type="SMART" id="SM00829">
    <property type="entry name" value="PKS_ER"/>
    <property type="match status" value="1"/>
</dbReference>
<dbReference type="Pfam" id="PF00698">
    <property type="entry name" value="Acyl_transf_1"/>
    <property type="match status" value="1"/>
</dbReference>
<dbReference type="InterPro" id="IPR049551">
    <property type="entry name" value="PKS_DH_C"/>
</dbReference>
<evidence type="ECO:0000313" key="15">
    <source>
        <dbReference type="Proteomes" id="UP001152797"/>
    </source>
</evidence>
<name>A0A9P1DNJ9_9DINO</name>
<sequence length="2252" mass="243524">MWKARGVQPVAVLGHSLGDFAAACVAGVMSLEEGLRLVAARGRLLDERCIDPPGRMAAIFAPLKEVETALVKRDRLNVAAINAPSQTVVAGPKDMVEEICQQFRGRSKLLKSPYAMHSKLLSPVLEGMKEELKTCKFAPPAVTFVSCMSASVVKQEVTEKEYWLSHDTSKAVDFLGAVKVLESLGCSHFLEVGPQPVLAKMARTFSQAGDRWLTSLELERHETETLLSVGRALQGAAVSRRISDVCHPHSVPWVKPLLHPLLGSRAGQAIFSKTLRKPSSPQLASPALRLFRQHRVQGEAVLPAASHLLLMAAVQLEETMNGSRLDPDRFIQLKDVSFEQVFPCSDQIQIEVEVGEEIQIRSQKDVPVHARAKGARLVGGCGARGALLQQSLVEWKSRCTETSEGSKIYRTLKECQLEYGPSFRSLLSWSSGVDGYALACLRLETEAWEQSMQLLHPGILDGAFQLMILAHQRIFGESADRPCLLPFSVDECVLACDAPKGDCWATLKIRSSSAERIQGDVEISCDGLLMARLSGIHMRSTPSRSPPSDTKDVTYDLIWEPRAAGPDPPSVLLCGAAAHRLQRVLRAARCVEVAAVEDALRSGTASALLYVASGAAALDVLVEALALLQAVQRAAPGRAKVLLVTEGAQPVEMTSFDPNHAGIWGLARSARLEVDFPVQLIDVSAGECEELAGKLLDEEETCFRGSKALVPRLKHSEIQPAWPMKLDFRRGAISSLSLVPQRRPLTVDLLRVAAVGLNFRDVLNVMGLYPGDPGDPGLDCSGTIADVADAGEAPGSFALGEDVFGISFGCLRTYAAIKEPRLLTRTAPKWSHFDAAALPTVWSTVEVALNDLAKLKAGQRLLVHAGAGGVGLTAVQYALRLGATVYATAGREEKKQHLLQMGVRFVASSRDGSLFQEELAGHLTGEKMDVVLNSLSHDDFIGRSLKFLRPNGVFVEIGKRGIWSTEQMQQQRPDVQYQVLAMDTLCEQEPNRFQDLLVRLSRRMETDWVPLQREVFEGLSSCSDALQVLRRAEKIGKIVVSVPLMVGPGAYAVTGGTGALGLCVARRLVEEGAKELILISRSGAKDLGQLQKSAAQVRIWQCDLASCDQLVTLASTVQLRGLLHLAGRLQDALLGKMTRQDFEATFGAKVWGLQALREALGRCNQWESLDFLLSFSSTAAIFGAAGQGNYAAANACMDAWMSKYRLESSRAITVQWGAWLDIGMAAQQPSRFKHLAQKGISAELGMAVLTSVLRNSISSLVCAHMDWKPFLAKYGAGVPRYFSDLGKTATNEHQEIVEPHAPQAATSTLQLVHSVASEVIGDLDLDEPLTAAGMDSLSAVELRRKLAQNLGEGTALPSTIAFDYPTVRAIASHLDVEPVGRPVEVVEIPNGCSTAVSVAGKACRIPGNETCTTAEEAWREVFQQQLDAVTEIPLMRFDVNECFDVTASGVGFLTYARHASAIDGVELFDNRFFGISSNEAAAIDPQQRQHLEVAYAACHDAGRPRKDLAKKTIGVFVGQCANDWAKTLSERKAGTFMGPGSHASISANRISFCLGLEGVSVTVDTACSSTLVALDLAMQRLATLEAVLCSGGQLNLIVEPFVSFCNGRLLSPTGRCKTFEAAADGFARGEGFGSFLLVQANMETISVAGAMANQDGRSSSLTAPNGPAQQRAITGALRLAGANGAEITAVECHGTGTALGDPIEVGALGATLQEGREEPLLLLAGKTNVGHLEGAAGALGLLKCIMALTNLEVPPNVHLSELNPHLDLKDFLVVPSSSHVVSESAPKMGLSSFGFGGTNAHAVLARRGPLRPPGDEVNFKSVPFPWAQVPRLLRLYRTGKETVFEVQLDKDLLEYQRQLYKQKQISPALLVALAMEGCRRHVKQAASVQLKALKMTAPCILPSDYDGHTWLRLSINEQQFEVGSRHRFSQKAWQIHCVGRFSTQVATRPSTASLGSLSILGGVRRPLPASAPRAESFEVLCRSCAAQDGALEELKMKAEEEGLLLSDRTFGMLSDVHVGKGEFCARVKIPADFSAYTVHPQLLDVLHLAALCLAHKGDMAKSLAQDLTSMTSLSVPSQEIPKGTEYLVLHSRERRYGINPESISSSSTLSVDGGPLVLEVQEMLLRPVKERQVLSAAATKSTESEVPSLYEMHWSPSSSGRTFQEEGGRWLLLCPGDLELAQGLSQCIEKENLQVDTADSPKDDESDKESDTKLVEDEDIEEWVLMCLRGIAIGTFARWQAIAKLIRLVDDD</sequence>
<comment type="caution">
    <text evidence="7">Lacks conserved residue(s) required for the propagation of feature annotation.</text>
</comment>
<dbReference type="InterPro" id="IPR049900">
    <property type="entry name" value="PKS_mFAS_DH"/>
</dbReference>
<dbReference type="InterPro" id="IPR001227">
    <property type="entry name" value="Ac_transferase_dom_sf"/>
</dbReference>
<dbReference type="PROSITE" id="PS00606">
    <property type="entry name" value="KS3_1"/>
    <property type="match status" value="1"/>
</dbReference>
<feature type="domain" description="PKS/mFAS DH" evidence="11">
    <location>
        <begin position="1801"/>
        <end position="2134"/>
    </location>
</feature>
<comment type="caution">
    <text evidence="12">The sequence shown here is derived from an EMBL/GenBank/DDBJ whole genome shotgun (WGS) entry which is preliminary data.</text>
</comment>
<dbReference type="InterPro" id="IPR014043">
    <property type="entry name" value="Acyl_transferase_dom"/>
</dbReference>
<feature type="active site" description="Proton donor; for dehydratase activity" evidence="7">
    <location>
        <position position="461"/>
    </location>
</feature>
<dbReference type="EMBL" id="CAMXCT030005957">
    <property type="protein sequence ID" value="CAL4800941.1"/>
    <property type="molecule type" value="Genomic_DNA"/>
</dbReference>
<dbReference type="SMART" id="SM00827">
    <property type="entry name" value="PKS_AT"/>
    <property type="match status" value="1"/>
</dbReference>
<dbReference type="SMART" id="SM00823">
    <property type="entry name" value="PKS_PP"/>
    <property type="match status" value="1"/>
</dbReference>
<dbReference type="Pfam" id="PF00109">
    <property type="entry name" value="ketoacyl-synt"/>
    <property type="match status" value="1"/>
</dbReference>
<feature type="region of interest" description="C-terminal hotdog fold" evidence="7">
    <location>
        <begin position="400"/>
        <end position="547"/>
    </location>
</feature>
<dbReference type="PROSITE" id="PS52004">
    <property type="entry name" value="KS3_2"/>
    <property type="match status" value="1"/>
</dbReference>
<feature type="domain" description="Carrier" evidence="9">
    <location>
        <begin position="1299"/>
        <end position="1378"/>
    </location>
</feature>
<dbReference type="GO" id="GO:0004312">
    <property type="term" value="F:fatty acid synthase activity"/>
    <property type="evidence" value="ECO:0007669"/>
    <property type="project" value="TreeGrafter"/>
</dbReference>
<dbReference type="GO" id="GO:0031177">
    <property type="term" value="F:phosphopantetheine binding"/>
    <property type="evidence" value="ECO:0007669"/>
    <property type="project" value="InterPro"/>
</dbReference>
<dbReference type="SUPFAM" id="SSF51735">
    <property type="entry name" value="NAD(P)-binding Rossmann-fold domains"/>
    <property type="match status" value="3"/>
</dbReference>
<evidence type="ECO:0000313" key="14">
    <source>
        <dbReference type="EMBL" id="CAL4800941.1"/>
    </source>
</evidence>
<keyword evidence="1" id="KW-0596">Phosphopantetheine</keyword>
<keyword evidence="6" id="KW-0012">Acyltransferase</keyword>
<dbReference type="Gene3D" id="3.40.366.10">
    <property type="entry name" value="Malonyl-Coenzyme A Acyl Carrier Protein, domain 2"/>
    <property type="match status" value="1"/>
</dbReference>
<dbReference type="Gene3D" id="3.40.47.10">
    <property type="match status" value="1"/>
</dbReference>
<dbReference type="InterPro" id="IPR011032">
    <property type="entry name" value="GroES-like_sf"/>
</dbReference>
<feature type="region of interest" description="Disordered" evidence="8">
    <location>
        <begin position="2192"/>
        <end position="2214"/>
    </location>
</feature>
<dbReference type="SMART" id="SM00825">
    <property type="entry name" value="PKS_KS"/>
    <property type="match status" value="1"/>
</dbReference>
<evidence type="ECO:0000256" key="1">
    <source>
        <dbReference type="ARBA" id="ARBA00022450"/>
    </source>
</evidence>
<feature type="region of interest" description="N-terminal hotdog fold" evidence="7">
    <location>
        <begin position="259"/>
        <end position="389"/>
    </location>
</feature>
<dbReference type="InterPro" id="IPR042104">
    <property type="entry name" value="PKS_dehydratase_sf"/>
</dbReference>
<dbReference type="PANTHER" id="PTHR43775">
    <property type="entry name" value="FATTY ACID SYNTHASE"/>
    <property type="match status" value="1"/>
</dbReference>
<dbReference type="Pfam" id="PF08659">
    <property type="entry name" value="KR"/>
    <property type="match status" value="1"/>
</dbReference>
<dbReference type="InterPro" id="IPR057326">
    <property type="entry name" value="KR_dom"/>
</dbReference>
<dbReference type="Pfam" id="PF00550">
    <property type="entry name" value="PP-binding"/>
    <property type="match status" value="1"/>
</dbReference>
<reference evidence="12" key="1">
    <citation type="submission" date="2022-10" db="EMBL/GenBank/DDBJ databases">
        <authorList>
            <person name="Chen Y."/>
            <person name="Dougan E. K."/>
            <person name="Chan C."/>
            <person name="Rhodes N."/>
            <person name="Thang M."/>
        </authorList>
    </citation>
    <scope>NUCLEOTIDE SEQUENCE</scope>
</reference>
<dbReference type="GO" id="GO:0016491">
    <property type="term" value="F:oxidoreductase activity"/>
    <property type="evidence" value="ECO:0007669"/>
    <property type="project" value="InterPro"/>
</dbReference>
<dbReference type="EMBL" id="CAMXCT010005957">
    <property type="protein sequence ID" value="CAI4013629.1"/>
    <property type="molecule type" value="Genomic_DNA"/>
</dbReference>
<dbReference type="InterPro" id="IPR036291">
    <property type="entry name" value="NAD(P)-bd_dom_sf"/>
</dbReference>
<dbReference type="InterPro" id="IPR016036">
    <property type="entry name" value="Malonyl_transacylase_ACP-bd"/>
</dbReference>
<dbReference type="CDD" id="cd00833">
    <property type="entry name" value="PKS"/>
    <property type="match status" value="1"/>
</dbReference>
<dbReference type="InterPro" id="IPR006162">
    <property type="entry name" value="Ppantetheine_attach_site"/>
</dbReference>
<dbReference type="InterPro" id="IPR009081">
    <property type="entry name" value="PP-bd_ACP"/>
</dbReference>
<dbReference type="OrthoDB" id="329835at2759"/>
<evidence type="ECO:0000256" key="2">
    <source>
        <dbReference type="ARBA" id="ARBA00022553"/>
    </source>
</evidence>
<evidence type="ECO:0000256" key="7">
    <source>
        <dbReference type="PROSITE-ProRule" id="PRU01363"/>
    </source>
</evidence>
<keyword evidence="5" id="KW-0511">Multifunctional enzyme</keyword>
<dbReference type="Gene3D" id="3.90.180.10">
    <property type="entry name" value="Medium-chain alcohol dehydrogenases, catalytic domain"/>
    <property type="match status" value="1"/>
</dbReference>
<keyword evidence="3" id="KW-0808">Transferase</keyword>
<evidence type="ECO:0000259" key="11">
    <source>
        <dbReference type="PROSITE" id="PS52019"/>
    </source>
</evidence>
<dbReference type="PROSITE" id="PS50075">
    <property type="entry name" value="CARRIER"/>
    <property type="match status" value="1"/>
</dbReference>
<evidence type="ECO:0000256" key="3">
    <source>
        <dbReference type="ARBA" id="ARBA00022679"/>
    </source>
</evidence>
<dbReference type="Pfam" id="PF02801">
    <property type="entry name" value="Ketoacyl-synt_C"/>
    <property type="match status" value="1"/>
</dbReference>
<protein>
    <submittedName>
        <fullName evidence="14">Mycoketide-CoA synthase (Polyketide synthas e Pks12)</fullName>
    </submittedName>
</protein>
<dbReference type="SUPFAM" id="SSF50129">
    <property type="entry name" value="GroES-like"/>
    <property type="match status" value="1"/>
</dbReference>
<dbReference type="SUPFAM" id="SSF47336">
    <property type="entry name" value="ACP-like"/>
    <property type="match status" value="1"/>
</dbReference>
<feature type="region of interest" description="C-terminal hotdog fold" evidence="7">
    <location>
        <begin position="1982"/>
        <end position="2134"/>
    </location>
</feature>
<dbReference type="InterPro" id="IPR014030">
    <property type="entry name" value="Ketoacyl_synth_N"/>
</dbReference>
<dbReference type="PROSITE" id="PS52019">
    <property type="entry name" value="PKS_MFAS_DH"/>
    <property type="match status" value="2"/>
</dbReference>
<feature type="domain" description="PKS/mFAS DH" evidence="11">
    <location>
        <begin position="259"/>
        <end position="547"/>
    </location>
</feature>
<dbReference type="CDD" id="cd05195">
    <property type="entry name" value="enoyl_red"/>
    <property type="match status" value="1"/>
</dbReference>
<dbReference type="SMART" id="SM00822">
    <property type="entry name" value="PKS_KR"/>
    <property type="match status" value="1"/>
</dbReference>
<evidence type="ECO:0000256" key="5">
    <source>
        <dbReference type="ARBA" id="ARBA00023268"/>
    </source>
</evidence>
<dbReference type="Proteomes" id="UP001152797">
    <property type="component" value="Unassembled WGS sequence"/>
</dbReference>
<dbReference type="InterPro" id="IPR013968">
    <property type="entry name" value="PKS_KR"/>
</dbReference>
<feature type="region of interest" description="N-terminal hotdog fold" evidence="7">
    <location>
        <begin position="1801"/>
        <end position="1948"/>
    </location>
</feature>
<dbReference type="InterPro" id="IPR020806">
    <property type="entry name" value="PKS_PP-bd"/>
</dbReference>
<keyword evidence="2" id="KW-0597">Phosphoprotein</keyword>
<dbReference type="Gene3D" id="3.40.50.720">
    <property type="entry name" value="NAD(P)-binding Rossmann-like Domain"/>
    <property type="match status" value="3"/>
</dbReference>
<reference evidence="13" key="2">
    <citation type="submission" date="2024-04" db="EMBL/GenBank/DDBJ databases">
        <authorList>
            <person name="Chen Y."/>
            <person name="Shah S."/>
            <person name="Dougan E. K."/>
            <person name="Thang M."/>
            <person name="Chan C."/>
        </authorList>
    </citation>
    <scope>NUCLEOTIDE SEQUENCE [LARGE SCALE GENOMIC DNA]</scope>
</reference>
<dbReference type="InterPro" id="IPR016039">
    <property type="entry name" value="Thiolase-like"/>
</dbReference>
<dbReference type="Pfam" id="PF14765">
    <property type="entry name" value="PS-DH"/>
    <property type="match status" value="1"/>
</dbReference>
<evidence type="ECO:0000313" key="12">
    <source>
        <dbReference type="EMBL" id="CAI4013629.1"/>
    </source>
</evidence>
<dbReference type="InterPro" id="IPR036736">
    <property type="entry name" value="ACP-like_sf"/>
</dbReference>
<dbReference type="Gene3D" id="1.10.1200.10">
    <property type="entry name" value="ACP-like"/>
    <property type="match status" value="1"/>
</dbReference>
<organism evidence="12">
    <name type="scientific">Cladocopium goreaui</name>
    <dbReference type="NCBI Taxonomy" id="2562237"/>
    <lineage>
        <taxon>Eukaryota</taxon>
        <taxon>Sar</taxon>
        <taxon>Alveolata</taxon>
        <taxon>Dinophyceae</taxon>
        <taxon>Suessiales</taxon>
        <taxon>Symbiodiniaceae</taxon>
        <taxon>Cladocopium</taxon>
    </lineage>
</organism>
<feature type="domain" description="Ketosynthase family 3 (KS3)" evidence="10">
    <location>
        <begin position="1393"/>
        <end position="1806"/>
    </location>
</feature>
<dbReference type="Gene3D" id="3.10.129.110">
    <property type="entry name" value="Polyketide synthase dehydratase"/>
    <property type="match status" value="2"/>
</dbReference>
<proteinExistence type="predicted"/>
<evidence type="ECO:0000256" key="4">
    <source>
        <dbReference type="ARBA" id="ARBA00022857"/>
    </source>
</evidence>
<dbReference type="PROSITE" id="PS00012">
    <property type="entry name" value="PHOSPHOPANTETHEINE"/>
    <property type="match status" value="1"/>
</dbReference>
<dbReference type="GO" id="GO:0004315">
    <property type="term" value="F:3-oxoacyl-[acyl-carrier-protein] synthase activity"/>
    <property type="evidence" value="ECO:0007669"/>
    <property type="project" value="InterPro"/>
</dbReference>
<keyword evidence="4" id="KW-0521">NADP</keyword>
<evidence type="ECO:0000259" key="10">
    <source>
        <dbReference type="PROSITE" id="PS52004"/>
    </source>
</evidence>
<feature type="active site" description="Proton acceptor; for dehydratase activity" evidence="7">
    <location>
        <position position="294"/>
    </location>
</feature>
<dbReference type="GO" id="GO:0044550">
    <property type="term" value="P:secondary metabolite biosynthetic process"/>
    <property type="evidence" value="ECO:0007669"/>
    <property type="project" value="UniProtKB-ARBA"/>
</dbReference>
<dbReference type="InterPro" id="IPR018201">
    <property type="entry name" value="Ketoacyl_synth_AS"/>
</dbReference>
<dbReference type="Pfam" id="PF00107">
    <property type="entry name" value="ADH_zinc_N"/>
    <property type="match status" value="1"/>
</dbReference>
<dbReference type="PANTHER" id="PTHR43775:SF37">
    <property type="entry name" value="SI:DKEY-61P9.11"/>
    <property type="match status" value="1"/>
</dbReference>
<evidence type="ECO:0000259" key="9">
    <source>
        <dbReference type="PROSITE" id="PS50075"/>
    </source>
</evidence>
<dbReference type="InterPro" id="IPR014031">
    <property type="entry name" value="Ketoacyl_synth_C"/>
</dbReference>
<dbReference type="Gene3D" id="3.30.70.3290">
    <property type="match status" value="1"/>
</dbReference>
<evidence type="ECO:0000256" key="6">
    <source>
        <dbReference type="ARBA" id="ARBA00023315"/>
    </source>
</evidence>
<dbReference type="EMBL" id="CAMXCT020005957">
    <property type="protein sequence ID" value="CAL1167004.1"/>
    <property type="molecule type" value="Genomic_DNA"/>
</dbReference>
<dbReference type="InterPro" id="IPR020843">
    <property type="entry name" value="ER"/>
</dbReference>
<dbReference type="SUPFAM" id="SSF53901">
    <property type="entry name" value="Thiolase-like"/>
    <property type="match status" value="1"/>
</dbReference>
<accession>A0A9P1DNJ9</accession>
<dbReference type="SUPFAM" id="SSF52151">
    <property type="entry name" value="FabD/lysophospholipase-like"/>
    <property type="match status" value="1"/>
</dbReference>
<gene>
    <name evidence="12" type="ORF">C1SCF055_LOCUS38586</name>
</gene>
<keyword evidence="15" id="KW-1185">Reference proteome</keyword>